<dbReference type="Gene3D" id="3.40.50.10930">
    <property type="match status" value="1"/>
</dbReference>
<dbReference type="AlphaFoldDB" id="A0A1J0KVP3"/>
<proteinExistence type="inferred from homology"/>
<keyword evidence="2 10" id="KW-0547">Nucleotide-binding</keyword>
<keyword evidence="8 10" id="KW-0238">DNA-binding</keyword>
<dbReference type="GO" id="GO:0008854">
    <property type="term" value="F:exodeoxyribonuclease V activity"/>
    <property type="evidence" value="ECO:0007669"/>
    <property type="project" value="InterPro"/>
</dbReference>
<dbReference type="PANTHER" id="PTHR30591">
    <property type="entry name" value="RECBCD ENZYME SUBUNIT RECC"/>
    <property type="match status" value="1"/>
</dbReference>
<dbReference type="Gene3D" id="3.40.50.300">
    <property type="entry name" value="P-loop containing nucleotide triphosphate hydrolases"/>
    <property type="match status" value="2"/>
</dbReference>
<comment type="function">
    <text evidence="10">A helicase/nuclease that prepares dsDNA breaks (DSB) for recombinational DNA repair. Binds to DSBs and unwinds DNA via a highly rapid and processive ATP-dependent bidirectional helicase activity. Unwinds dsDNA until it encounters a Chi (crossover hotspot instigator) sequence from the 3' direction. Cuts ssDNA a few nucleotides 3' to the Chi site. The properties and activities of the enzyme are changed at Chi. The Chi-altered holoenzyme produces a long 3'-ssDNA overhang and facilitates RecA-binding to the ssDNA for homologous DNA recombination and repair. Holoenzyme degrades any linearized DNA that is unable to undergo homologous recombination. In the holoenzyme this subunit recognizes the wild-type Chi sequence, and when added to isolated RecB increases its ATP-dependent helicase processivity.</text>
</comment>
<evidence type="ECO:0000256" key="8">
    <source>
        <dbReference type="ARBA" id="ARBA00023125"/>
    </source>
</evidence>
<dbReference type="GO" id="GO:0000724">
    <property type="term" value="P:double-strand break repair via homologous recombination"/>
    <property type="evidence" value="ECO:0007669"/>
    <property type="project" value="UniProtKB-UniRule"/>
</dbReference>
<keyword evidence="1 10" id="KW-0540">Nuclease</keyword>
<keyword evidence="13" id="KW-1185">Reference proteome</keyword>
<evidence type="ECO:0000256" key="1">
    <source>
        <dbReference type="ARBA" id="ARBA00022722"/>
    </source>
</evidence>
<evidence type="ECO:0000256" key="10">
    <source>
        <dbReference type="HAMAP-Rule" id="MF_01486"/>
    </source>
</evidence>
<dbReference type="STRING" id="1542390.KX01_1368"/>
<evidence type="ECO:0000256" key="2">
    <source>
        <dbReference type="ARBA" id="ARBA00022741"/>
    </source>
</evidence>
<dbReference type="Gene3D" id="1.10.10.990">
    <property type="match status" value="1"/>
</dbReference>
<dbReference type="InterPro" id="IPR027417">
    <property type="entry name" value="P-loop_NTPase"/>
</dbReference>
<dbReference type="OrthoDB" id="9762834at2"/>
<evidence type="ECO:0000313" key="13">
    <source>
        <dbReference type="Proteomes" id="UP000182521"/>
    </source>
</evidence>
<evidence type="ECO:0000313" key="12">
    <source>
        <dbReference type="EMBL" id="APC97861.1"/>
    </source>
</evidence>
<dbReference type="GO" id="GO:0009338">
    <property type="term" value="C:exodeoxyribonuclease V complex"/>
    <property type="evidence" value="ECO:0007669"/>
    <property type="project" value="InterPro"/>
</dbReference>
<evidence type="ECO:0000256" key="6">
    <source>
        <dbReference type="ARBA" id="ARBA00022839"/>
    </source>
</evidence>
<dbReference type="Gene3D" id="1.10.10.160">
    <property type="match status" value="1"/>
</dbReference>
<dbReference type="NCBIfam" id="TIGR01450">
    <property type="entry name" value="recC"/>
    <property type="match status" value="1"/>
</dbReference>
<dbReference type="EMBL" id="CP009654">
    <property type="protein sequence ID" value="APC97861.1"/>
    <property type="molecule type" value="Genomic_DNA"/>
</dbReference>
<comment type="similarity">
    <text evidence="10">Belongs to the RecC family.</text>
</comment>
<dbReference type="RefSeq" id="WP_071664263.1">
    <property type="nucleotide sequence ID" value="NZ_CP009654.1"/>
</dbReference>
<dbReference type="InterPro" id="IPR041500">
    <property type="entry name" value="RecC_C"/>
</dbReference>
<evidence type="ECO:0000256" key="9">
    <source>
        <dbReference type="ARBA" id="ARBA00023204"/>
    </source>
</evidence>
<name>A0A1J0KVP3_9GAMM</name>
<dbReference type="PIRSF" id="PIRSF000980">
    <property type="entry name" value="RecC"/>
    <property type="match status" value="1"/>
</dbReference>
<accession>A0A1J0KVP3</accession>
<keyword evidence="7 10" id="KW-0067">ATP-binding</keyword>
<evidence type="ECO:0000256" key="7">
    <source>
        <dbReference type="ARBA" id="ARBA00022840"/>
    </source>
</evidence>
<dbReference type="GO" id="GO:0005524">
    <property type="term" value="F:ATP binding"/>
    <property type="evidence" value="ECO:0007669"/>
    <property type="project" value="UniProtKB-UniRule"/>
</dbReference>
<dbReference type="InterPro" id="IPR013986">
    <property type="entry name" value="DExx_box_DNA_helicase_dom_sf"/>
</dbReference>
<keyword evidence="4 10" id="KW-0378">Hydrolase</keyword>
<dbReference type="InterPro" id="IPR011335">
    <property type="entry name" value="Restrct_endonuc-II-like"/>
</dbReference>
<evidence type="ECO:0000259" key="11">
    <source>
        <dbReference type="Pfam" id="PF17946"/>
    </source>
</evidence>
<dbReference type="Pfam" id="PF17946">
    <property type="entry name" value="RecC_C"/>
    <property type="match status" value="1"/>
</dbReference>
<dbReference type="Proteomes" id="UP000182521">
    <property type="component" value="Chromosome"/>
</dbReference>
<keyword evidence="6 10" id="KW-0269">Exonuclease</keyword>
<dbReference type="KEGG" id="frc:KX01_1368"/>
<dbReference type="SUPFAM" id="SSF52980">
    <property type="entry name" value="Restriction endonuclease-like"/>
    <property type="match status" value="1"/>
</dbReference>
<comment type="subunit">
    <text evidence="10">Heterotrimer of RecB, RecC and RecD. All subunits contribute to DNA-binding.</text>
</comment>
<protein>
    <recommendedName>
        <fullName evidence="10">RecBCD enzyme subunit RecC</fullName>
    </recommendedName>
    <alternativeName>
        <fullName evidence="10">Exonuclease V subunit RecC</fullName>
        <shortName evidence="10">ExoV subunit RecC</shortName>
    </alternativeName>
    <alternativeName>
        <fullName evidence="10">Helicase/nuclease RecBCD subunit RecC</fullName>
    </alternativeName>
</protein>
<dbReference type="PANTHER" id="PTHR30591:SF1">
    <property type="entry name" value="RECBCD ENZYME SUBUNIT RECC"/>
    <property type="match status" value="1"/>
</dbReference>
<dbReference type="InterPro" id="IPR006697">
    <property type="entry name" value="RecC"/>
</dbReference>
<dbReference type="Pfam" id="PF04257">
    <property type="entry name" value="Exonuc_V_gamma"/>
    <property type="match status" value="1"/>
</dbReference>
<keyword evidence="9 10" id="KW-0234">DNA repair</keyword>
<evidence type="ECO:0000256" key="5">
    <source>
        <dbReference type="ARBA" id="ARBA00022806"/>
    </source>
</evidence>
<keyword evidence="3 10" id="KW-0227">DNA damage</keyword>
<reference evidence="13" key="1">
    <citation type="submission" date="2014-10" db="EMBL/GenBank/DDBJ databases">
        <authorList>
            <person name="Kuske C.R."/>
            <person name="Challacombe J.F."/>
            <person name="Daligault H.E."/>
            <person name="Davenport K.W."/>
            <person name="Johnson S.L."/>
            <person name="Siddaramappa S."/>
            <person name="Petersen J.M."/>
        </authorList>
    </citation>
    <scope>NUCLEOTIDE SEQUENCE [LARGE SCALE GENOMIC DNA]</scope>
    <source>
        <strain evidence="13">CA97-1460</strain>
    </source>
</reference>
<dbReference type="GO" id="GO:0003678">
    <property type="term" value="F:DNA helicase activity"/>
    <property type="evidence" value="ECO:0007669"/>
    <property type="project" value="UniProtKB-UniRule"/>
</dbReference>
<evidence type="ECO:0000256" key="4">
    <source>
        <dbReference type="ARBA" id="ARBA00022801"/>
    </source>
</evidence>
<evidence type="ECO:0000256" key="3">
    <source>
        <dbReference type="ARBA" id="ARBA00022763"/>
    </source>
</evidence>
<dbReference type="HAMAP" id="MF_01486">
    <property type="entry name" value="RecC"/>
    <property type="match status" value="1"/>
</dbReference>
<comment type="miscellaneous">
    <text evidence="10">In the RecBCD complex, RecB has a slow 3'-5' helicase, an exonuclease activity and loads RecA onto ssDNA, RecD has a fast 5'-3' helicase activity, while RecC stimulates the ATPase and processivity of the RecB helicase and contributes to recognition of the Chi site.</text>
</comment>
<feature type="domain" description="RecC C-terminal" evidence="11">
    <location>
        <begin position="757"/>
        <end position="971"/>
    </location>
</feature>
<dbReference type="SUPFAM" id="SSF52540">
    <property type="entry name" value="P-loop containing nucleoside triphosphate hydrolases"/>
    <property type="match status" value="2"/>
</dbReference>
<organism evidence="12 13">
    <name type="scientific">Francisella frigiditurris</name>
    <dbReference type="NCBI Taxonomy" id="1542390"/>
    <lineage>
        <taxon>Bacteria</taxon>
        <taxon>Pseudomonadati</taxon>
        <taxon>Pseudomonadota</taxon>
        <taxon>Gammaproteobacteria</taxon>
        <taxon>Thiotrichales</taxon>
        <taxon>Francisellaceae</taxon>
        <taxon>Francisella</taxon>
    </lineage>
</organism>
<dbReference type="GO" id="GO:0003677">
    <property type="term" value="F:DNA binding"/>
    <property type="evidence" value="ECO:0007669"/>
    <property type="project" value="UniProtKB-UniRule"/>
</dbReference>
<keyword evidence="5 10" id="KW-0347">Helicase</keyword>
<gene>
    <name evidence="10 12" type="primary">recC</name>
    <name evidence="12" type="ORF">KX01_1368</name>
</gene>
<sequence length="1047" mass="121885">MALYTYPSNKLEYLVKVLSKLFDYEKKDIFAPTQLIVGSRGMQHWLSMQLAECRSIAMNLNYDMVNGYILDICYKLTGKQDYKKSYSKDILTWRIYKLIDEIDSEKLGKYCLGSNLKRYQLSAKIAEVFSKYISYRTDWLELWEKGQTITSDLQDDEDWQMQLWQSLVKEIPDTPYNVQKEAVKKLSANTLKKHDIPSNIYIFGVNTISPKNLSFLYQLANFIDIHILYINPCSEYWYDLKKTKISTWLNQDDYELQPLLANLGQQGKEFFNELLNNEKKQEFSVFDNSQLDFAKLEHHGQSQLVSVQRNLLELNCENYSEGKDNTISVNSCHSPLREVQVLHDRLLDMIKADSAIKPRDILVMCPNIEDYAPYIDSVFSRYGDDKKLPCSIADRTLLDSEALAASFIDLLQLPESNFEVNKILDYLEVPAIQQKFKISNEDLEAIRYWLKEACIHHSNDGKTFSWSWGLRRLILGFSFSDSGEIINDSLLTVPIIEGSEISKLGGLYELLELLAEYSEQLQESRTFDEWHSFLLEMFTSVFEITNDEEYIAKKIKDLIAKTVETTKTIISDEKIDLYTIRYCLISQLSEPIINNHFLNGKVTFCSMTPMRNVPFKVVAMLGLNNGSFPRRDIAISFDLMAKLGRRVGDRTKRDDDRYLFLESILSARQNLYLSYIGKSVKTNVDQEASLILKEFISYLGDNYNWKKDNVKEYPLHAFSPECYSDKYRSYDEAWLRLIEKQPQAFYENTGKANVNFPEHLTISKLVNIFDNPLRAYANYGLELKLEDNFEELEDSEPFDIDGLEEHSLKQQLFESISQGQNTDIIQKLNKLSGKLPESVLTDDELNTQVQNMQILVESANISNYEKRYFEAKLESCELSTNCYVKENQIMFITTSNNFGVKHRFEAYLRALLVAYVEQQDIRAIYHFLKDDKPSEFVLEKIEYSTAKELLEHYVNQAKELITKPKLVHLALAEALFVDGEAYGKKYKKSDKQKQVAWDNAISDENNYKALDQDKYFKLFYSEFPSMSDFEGEETYKGFFEVLNTYEK</sequence>